<dbReference type="OrthoDB" id="5478064at2"/>
<dbReference type="InterPro" id="IPR028994">
    <property type="entry name" value="Integrin_alpha_N"/>
</dbReference>
<organism evidence="1 2">
    <name type="scientific">Lentzea tibetensis</name>
    <dbReference type="NCBI Taxonomy" id="2591470"/>
    <lineage>
        <taxon>Bacteria</taxon>
        <taxon>Bacillati</taxon>
        <taxon>Actinomycetota</taxon>
        <taxon>Actinomycetes</taxon>
        <taxon>Pseudonocardiales</taxon>
        <taxon>Pseudonocardiaceae</taxon>
        <taxon>Lentzea</taxon>
    </lineage>
</organism>
<protein>
    <recommendedName>
        <fullName evidence="3">NlpC/P60 domain-containing protein</fullName>
    </recommendedName>
</protein>
<dbReference type="RefSeq" id="WP_146353831.1">
    <property type="nucleotide sequence ID" value="NZ_VOBR01000013.1"/>
</dbReference>
<gene>
    <name evidence="1" type="ORF">FKR81_21080</name>
</gene>
<dbReference type="Proteomes" id="UP000316639">
    <property type="component" value="Unassembled WGS sequence"/>
</dbReference>
<evidence type="ECO:0008006" key="3">
    <source>
        <dbReference type="Google" id="ProtNLM"/>
    </source>
</evidence>
<dbReference type="AlphaFoldDB" id="A0A563ERP3"/>
<dbReference type="EMBL" id="VOBR01000013">
    <property type="protein sequence ID" value="TWP50208.1"/>
    <property type="molecule type" value="Genomic_DNA"/>
</dbReference>
<dbReference type="SUPFAM" id="SSF69318">
    <property type="entry name" value="Integrin alpha N-terminal domain"/>
    <property type="match status" value="1"/>
</dbReference>
<evidence type="ECO:0000313" key="2">
    <source>
        <dbReference type="Proteomes" id="UP000316639"/>
    </source>
</evidence>
<dbReference type="Gene3D" id="3.90.1720.10">
    <property type="entry name" value="endopeptidase domain like (from Nostoc punctiforme)"/>
    <property type="match status" value="1"/>
</dbReference>
<name>A0A563ERP3_9PSEU</name>
<evidence type="ECO:0000313" key="1">
    <source>
        <dbReference type="EMBL" id="TWP50208.1"/>
    </source>
</evidence>
<comment type="caution">
    <text evidence="1">The sequence shown here is derived from an EMBL/GenBank/DDBJ whole genome shotgun (WGS) entry which is preliminary data.</text>
</comment>
<accession>A0A563ERP3</accession>
<sequence>MRIKKAIEWAGAATLPLVLAFTGTMVAATAVSSTIMAPAASASDVGGAISRDEVIQRAEFWLNKGLKYNQKGTAKDSSGKDYRTDCSGYVSMALHLTNDPGSATMLTDSRFFNISRAELKPGDFLVLNGHTFLFGGYHADGVHFTYYTFGSTPVSKEVGTFNGANLDGHPTSQYQAKRYKNIIDSSAPQHSRAALYSSDFNGNGSTDYAVWRESDLMYSILFDSGGEYVRDWGSPGEIPVAGDFNGNGNSDYVTFTPDTGMWHILFDDGGVYDRQWGNPGDIPVAGDFNGNGKSDYVTYRPSDNTWHILFDDGGFYERQWGSPGEVPVAGDFNGNGHADYVTYSPEDGVWHILFDSGGVYERQWGSPGEVPVSGDFNGNGNADYVTYRPEDGMWRILFDDGSGVYERPYGGPNYRPI</sequence>
<reference evidence="1 2" key="1">
    <citation type="submission" date="2019-07" db="EMBL/GenBank/DDBJ databases">
        <title>Lentzea xizangensis sp. nov., isolated from Qinghai-Tibetan Plateau Soils.</title>
        <authorList>
            <person name="Huang J."/>
        </authorList>
    </citation>
    <scope>NUCLEOTIDE SEQUENCE [LARGE SCALE GENOMIC DNA]</scope>
    <source>
        <strain evidence="1 2">FXJ1.1311</strain>
    </source>
</reference>
<keyword evidence="2" id="KW-1185">Reference proteome</keyword>
<proteinExistence type="predicted"/>